<feature type="region of interest" description="Disordered" evidence="2">
    <location>
        <begin position="1"/>
        <end position="22"/>
    </location>
</feature>
<evidence type="ECO:0000313" key="5">
    <source>
        <dbReference type="EMBL" id="KHN77890.1"/>
    </source>
</evidence>
<feature type="domain" description="Trichothecene 3-O-acetyltransferase-like N-terminal" evidence="4">
    <location>
        <begin position="20"/>
        <end position="136"/>
    </location>
</feature>
<dbReference type="Pfam" id="PF22664">
    <property type="entry name" value="TRI-like_N"/>
    <property type="match status" value="1"/>
</dbReference>
<feature type="compositionally biased region" description="Polar residues" evidence="2">
    <location>
        <begin position="7"/>
        <end position="22"/>
    </location>
</feature>
<feature type="transmembrane region" description="Helical" evidence="3">
    <location>
        <begin position="118"/>
        <end position="141"/>
    </location>
</feature>
<evidence type="ECO:0000256" key="1">
    <source>
        <dbReference type="ARBA" id="ARBA00022679"/>
    </source>
</evidence>
<dbReference type="Proteomes" id="UP000031036">
    <property type="component" value="Unassembled WGS sequence"/>
</dbReference>
<feature type="transmembrane region" description="Helical" evidence="3">
    <location>
        <begin position="90"/>
        <end position="112"/>
    </location>
</feature>
<evidence type="ECO:0000313" key="6">
    <source>
        <dbReference type="Proteomes" id="UP000031036"/>
    </source>
</evidence>
<keyword evidence="3" id="KW-0472">Membrane</keyword>
<organism evidence="5 6">
    <name type="scientific">Toxocara canis</name>
    <name type="common">Canine roundworm</name>
    <dbReference type="NCBI Taxonomy" id="6265"/>
    <lineage>
        <taxon>Eukaryota</taxon>
        <taxon>Metazoa</taxon>
        <taxon>Ecdysozoa</taxon>
        <taxon>Nematoda</taxon>
        <taxon>Chromadorea</taxon>
        <taxon>Rhabditida</taxon>
        <taxon>Spirurina</taxon>
        <taxon>Ascaridomorpha</taxon>
        <taxon>Ascaridoidea</taxon>
        <taxon>Toxocaridae</taxon>
        <taxon>Toxocara</taxon>
    </lineage>
</organism>
<protein>
    <recommendedName>
        <fullName evidence="4">Trichothecene 3-O-acetyltransferase-like N-terminal domain-containing protein</fullName>
    </recommendedName>
</protein>
<sequence>MQDATHTRSSWTVTPNDDHNPWQQTQVHAQHKVKKHSKVINTRSKELLHLTIPKRNYSVARMDSLRRYKISVIDEAYLARQKSTPSSVQTVFTVACLFVVALVVLISGMIILCQHQSYAFDIFGYGFVVVGLITLCLCAILQRKNICKLLQDLNKDVYASYTNQ</sequence>
<dbReference type="EMBL" id="JPKZ01002215">
    <property type="protein sequence ID" value="KHN77890.1"/>
    <property type="molecule type" value="Genomic_DNA"/>
</dbReference>
<keyword evidence="3" id="KW-0812">Transmembrane</keyword>
<accession>A0A0B2VA61</accession>
<keyword evidence="3" id="KW-1133">Transmembrane helix</keyword>
<proteinExistence type="predicted"/>
<dbReference type="OMA" id="QDATHTR"/>
<evidence type="ECO:0000256" key="2">
    <source>
        <dbReference type="SAM" id="MobiDB-lite"/>
    </source>
</evidence>
<dbReference type="AlphaFoldDB" id="A0A0B2VA61"/>
<gene>
    <name evidence="5" type="ORF">Tcan_07296</name>
</gene>
<keyword evidence="6" id="KW-1185">Reference proteome</keyword>
<evidence type="ECO:0000259" key="4">
    <source>
        <dbReference type="Pfam" id="PF22664"/>
    </source>
</evidence>
<reference evidence="5 6" key="1">
    <citation type="submission" date="2014-11" db="EMBL/GenBank/DDBJ databases">
        <title>Genetic blueprint of the zoonotic pathogen Toxocara canis.</title>
        <authorList>
            <person name="Zhu X.-Q."/>
            <person name="Korhonen P.K."/>
            <person name="Cai H."/>
            <person name="Young N.D."/>
            <person name="Nejsum P."/>
            <person name="von Samson-Himmelstjerna G."/>
            <person name="Boag P.R."/>
            <person name="Tan P."/>
            <person name="Li Q."/>
            <person name="Min J."/>
            <person name="Yang Y."/>
            <person name="Wang X."/>
            <person name="Fang X."/>
            <person name="Hall R.S."/>
            <person name="Hofmann A."/>
            <person name="Sternberg P.W."/>
            <person name="Jex A.R."/>
            <person name="Gasser R.B."/>
        </authorList>
    </citation>
    <scope>NUCLEOTIDE SEQUENCE [LARGE SCALE GENOMIC DNA]</scope>
    <source>
        <strain evidence="5">PN_DK_2014</strain>
    </source>
</reference>
<name>A0A0B2VA61_TOXCA</name>
<comment type="caution">
    <text evidence="5">The sequence shown here is derived from an EMBL/GenBank/DDBJ whole genome shotgun (WGS) entry which is preliminary data.</text>
</comment>
<dbReference type="OrthoDB" id="5919085at2759"/>
<keyword evidence="1" id="KW-0808">Transferase</keyword>
<dbReference type="STRING" id="6265.A0A0B2VA61"/>
<dbReference type="InterPro" id="IPR054710">
    <property type="entry name" value="Tri101-like_N"/>
</dbReference>
<dbReference type="GO" id="GO:0016740">
    <property type="term" value="F:transferase activity"/>
    <property type="evidence" value="ECO:0007669"/>
    <property type="project" value="UniProtKB-KW"/>
</dbReference>
<evidence type="ECO:0000256" key="3">
    <source>
        <dbReference type="SAM" id="Phobius"/>
    </source>
</evidence>